<organism evidence="1 2">
    <name type="scientific">Hamiltosporidium tvaerminnensis</name>
    <dbReference type="NCBI Taxonomy" id="1176355"/>
    <lineage>
        <taxon>Eukaryota</taxon>
        <taxon>Fungi</taxon>
        <taxon>Fungi incertae sedis</taxon>
        <taxon>Microsporidia</taxon>
        <taxon>Dubosqiidae</taxon>
        <taxon>Hamiltosporidium</taxon>
    </lineage>
</organism>
<dbReference type="AlphaFoldDB" id="A0A4Q9M0G2"/>
<name>A0A4Q9M0G2_9MICR</name>
<sequence>MKLEIKDVKFFVAILKSFNSKNKITFKFSNETLEISAINNLRQYIILENIIFNYIDYRDIIFTIDHSLLLSYINHFKKNLCLYIDNNLNLTTKSENYSLFVKIPFIDLLDNEYKFVEDSKIKFILKPEQSKILAMFKGIVTYSLENMNLIIRREVEESNERIVINDIEIIESNYLYFKCLNNWANIFEELFGFIEGTLFSFNENILSIQFLFKKYENTYLEIQIPRSL</sequence>
<reference evidence="1 2" key="1">
    <citation type="submission" date="2017-12" db="EMBL/GenBank/DDBJ databases">
        <authorList>
            <person name="Pombert J.-F."/>
            <person name="Haag K.L."/>
            <person name="Ebert D."/>
        </authorList>
    </citation>
    <scope>NUCLEOTIDE SEQUENCE [LARGE SCALE GENOMIC DNA]</scope>
    <source>
        <strain evidence="1">IL-G-3</strain>
    </source>
</reference>
<dbReference type="EMBL" id="PITK01000129">
    <property type="protein sequence ID" value="TBU20120.1"/>
    <property type="molecule type" value="Genomic_DNA"/>
</dbReference>
<dbReference type="OrthoDB" id="2190999at2759"/>
<evidence type="ECO:0008006" key="3">
    <source>
        <dbReference type="Google" id="ProtNLM"/>
    </source>
</evidence>
<proteinExistence type="predicted"/>
<accession>A0A4Q9M0G2</accession>
<gene>
    <name evidence="1" type="ORF">CWI38_0129p0060</name>
</gene>
<protein>
    <recommendedName>
        <fullName evidence="3">Proliferating cell nuclear antigen</fullName>
    </recommendedName>
</protein>
<dbReference type="VEuPathDB" id="MicrosporidiaDB:CWI38_0129p0060"/>
<evidence type="ECO:0000313" key="2">
    <source>
        <dbReference type="Proteomes" id="UP000292282"/>
    </source>
</evidence>
<comment type="caution">
    <text evidence="1">The sequence shown here is derived from an EMBL/GenBank/DDBJ whole genome shotgun (WGS) entry which is preliminary data.</text>
</comment>
<evidence type="ECO:0000313" key="1">
    <source>
        <dbReference type="EMBL" id="TBU20120.1"/>
    </source>
</evidence>
<keyword evidence="2" id="KW-1185">Reference proteome</keyword>
<dbReference type="Proteomes" id="UP000292282">
    <property type="component" value="Unassembled WGS sequence"/>
</dbReference>